<comment type="caution">
    <text evidence="4">The sequence shown here is derived from an EMBL/GenBank/DDBJ whole genome shotgun (WGS) entry which is preliminary data.</text>
</comment>
<dbReference type="Proteomes" id="UP001589608">
    <property type="component" value="Unassembled WGS sequence"/>
</dbReference>
<evidence type="ECO:0000313" key="4">
    <source>
        <dbReference type="EMBL" id="MFB9444388.1"/>
    </source>
</evidence>
<dbReference type="InterPro" id="IPR041698">
    <property type="entry name" value="Methyltransf_25"/>
</dbReference>
<dbReference type="InterPro" id="IPR023149">
    <property type="entry name" value="Trans_acon_MeTrfase_C"/>
</dbReference>
<dbReference type="GO" id="GO:0008168">
    <property type="term" value="F:methyltransferase activity"/>
    <property type="evidence" value="ECO:0007669"/>
    <property type="project" value="UniProtKB-KW"/>
</dbReference>
<proteinExistence type="predicted"/>
<accession>A0ABV5M6D2</accession>
<dbReference type="CDD" id="cd02440">
    <property type="entry name" value="AdoMet_MTases"/>
    <property type="match status" value="1"/>
</dbReference>
<dbReference type="PANTHER" id="PTHR43861:SF1">
    <property type="entry name" value="TRANS-ACONITATE 2-METHYLTRANSFERASE"/>
    <property type="match status" value="1"/>
</dbReference>
<dbReference type="RefSeq" id="WP_223101465.1">
    <property type="nucleotide sequence ID" value="NZ_CP061913.1"/>
</dbReference>
<evidence type="ECO:0000256" key="2">
    <source>
        <dbReference type="ARBA" id="ARBA00022679"/>
    </source>
</evidence>
<dbReference type="Pfam" id="PF13649">
    <property type="entry name" value="Methyltransf_25"/>
    <property type="match status" value="1"/>
</dbReference>
<protein>
    <submittedName>
        <fullName evidence="4">Methyltransferase domain-containing protein</fullName>
    </submittedName>
</protein>
<evidence type="ECO:0000259" key="3">
    <source>
        <dbReference type="Pfam" id="PF13649"/>
    </source>
</evidence>
<dbReference type="PANTHER" id="PTHR43861">
    <property type="entry name" value="TRANS-ACONITATE 2-METHYLTRANSFERASE-RELATED"/>
    <property type="match status" value="1"/>
</dbReference>
<dbReference type="InterPro" id="IPR029063">
    <property type="entry name" value="SAM-dependent_MTases_sf"/>
</dbReference>
<feature type="domain" description="Methyltransferase" evidence="3">
    <location>
        <begin position="35"/>
        <end position="126"/>
    </location>
</feature>
<organism evidence="4 5">
    <name type="scientific">Dactylosporangium vinaceum</name>
    <dbReference type="NCBI Taxonomy" id="53362"/>
    <lineage>
        <taxon>Bacteria</taxon>
        <taxon>Bacillati</taxon>
        <taxon>Actinomycetota</taxon>
        <taxon>Actinomycetes</taxon>
        <taxon>Micromonosporales</taxon>
        <taxon>Micromonosporaceae</taxon>
        <taxon>Dactylosporangium</taxon>
    </lineage>
</organism>
<dbReference type="GO" id="GO:0032259">
    <property type="term" value="P:methylation"/>
    <property type="evidence" value="ECO:0007669"/>
    <property type="project" value="UniProtKB-KW"/>
</dbReference>
<evidence type="ECO:0000313" key="5">
    <source>
        <dbReference type="Proteomes" id="UP001589608"/>
    </source>
</evidence>
<dbReference type="Gene3D" id="1.10.150.290">
    <property type="entry name" value="S-adenosyl-L-methionine-dependent methyltransferases"/>
    <property type="match status" value="1"/>
</dbReference>
<keyword evidence="2" id="KW-0808">Transferase</keyword>
<evidence type="ECO:0000256" key="1">
    <source>
        <dbReference type="ARBA" id="ARBA00022603"/>
    </source>
</evidence>
<reference evidence="4 5" key="1">
    <citation type="submission" date="2024-09" db="EMBL/GenBank/DDBJ databases">
        <authorList>
            <person name="Sun Q."/>
            <person name="Mori K."/>
        </authorList>
    </citation>
    <scope>NUCLEOTIDE SEQUENCE [LARGE SCALE GENOMIC DNA]</scope>
    <source>
        <strain evidence="4 5">JCM 3307</strain>
    </source>
</reference>
<keyword evidence="5" id="KW-1185">Reference proteome</keyword>
<keyword evidence="1 4" id="KW-0489">Methyltransferase</keyword>
<name>A0ABV5M6D2_9ACTN</name>
<dbReference type="Gene3D" id="3.40.50.150">
    <property type="entry name" value="Vaccinia Virus protein VP39"/>
    <property type="match status" value="1"/>
</dbReference>
<dbReference type="SUPFAM" id="SSF53335">
    <property type="entry name" value="S-adenosyl-L-methionine-dependent methyltransferases"/>
    <property type="match status" value="1"/>
</dbReference>
<sequence>MASWDPQQYERFAEERARPFRELVARIPTTSAVAVVDLGCGPGTMTATLAERWPDAAVLGLDSSPAMIEAAARLATPQLRFQLADAGAWRPQRGSVDVIVANASLQWVPDHETLLPHWAAALDDGGTLAFQVPVSTSDRSRPPADGVSTPRPVSAEVFAEVAASGPWAATLAGATDATGPRSASPVLPAAEYVRLLSAAGLTVDAWETTYYHVLPGDDPVYEWFKGTGLRPYLDALAGADLEAFTTQMRQYLRRRYPREPFGTVLPFPRLFVVAHRA</sequence>
<dbReference type="EMBL" id="JBHMCA010000026">
    <property type="protein sequence ID" value="MFB9444388.1"/>
    <property type="molecule type" value="Genomic_DNA"/>
</dbReference>
<gene>
    <name evidence="4" type="ORF">ACFFTR_15015</name>
</gene>